<accession>A0AAQ3MC25</accession>
<protein>
    <recommendedName>
        <fullName evidence="4">HNH nuclease domain-containing protein</fullName>
    </recommendedName>
</protein>
<gene>
    <name evidence="2" type="ORF">R9X50_00501700</name>
</gene>
<dbReference type="EMBL" id="CP138586">
    <property type="protein sequence ID" value="WPH02162.1"/>
    <property type="molecule type" value="Genomic_DNA"/>
</dbReference>
<keyword evidence="3" id="KW-1185">Reference proteome</keyword>
<dbReference type="AlphaFoldDB" id="A0AAQ3MC25"/>
<name>A0AAQ3MC25_9PEZI</name>
<sequence>MAELVLSHTMSNRVRVRHPGYPRQNILFSIPARDGPNHDRAHFETVKAICSIITDNEVDVWLTSVGESTRVESDADGLIPGADYYLQVPQGNRPLNTPYPIVPTFRSWAFPHDAIPALWHEASKREEEESRMPDYVLSLVAEESCRITTFRLAREDAHIIPASEKLWFTSNEMDEYGRLSGRSGDTVADTWFNKMRLQAQAHKIWDDLDFAIIPKSHAVGQVGWFTQMMSENDELEKHWHNKPLLPLTGRSLPYLYGRFAYTIFPKLHAFLQGGQARELTVHLPDGTKITKNYGAAECYEFSRNQGRGRSASSRKRSKTGAENAEDTEYKNDDDFAHASDRTHSQPTSVDSAISGVAQRDESGSIDAEKFGSRHLCVRQEGEWWQYLCGHEFNEQRGRKRLRNDM</sequence>
<organism evidence="2 3">
    <name type="scientific">Acrodontium crateriforme</name>
    <dbReference type="NCBI Taxonomy" id="150365"/>
    <lineage>
        <taxon>Eukaryota</taxon>
        <taxon>Fungi</taxon>
        <taxon>Dikarya</taxon>
        <taxon>Ascomycota</taxon>
        <taxon>Pezizomycotina</taxon>
        <taxon>Dothideomycetes</taxon>
        <taxon>Dothideomycetidae</taxon>
        <taxon>Mycosphaerellales</taxon>
        <taxon>Teratosphaeriaceae</taxon>
        <taxon>Acrodontium</taxon>
    </lineage>
</organism>
<evidence type="ECO:0000313" key="2">
    <source>
        <dbReference type="EMBL" id="WPH02162.1"/>
    </source>
</evidence>
<proteinExistence type="predicted"/>
<dbReference type="Proteomes" id="UP001303373">
    <property type="component" value="Chromosome 7"/>
</dbReference>
<reference evidence="2 3" key="1">
    <citation type="submission" date="2023-11" db="EMBL/GenBank/DDBJ databases">
        <title>An acidophilic fungus is an integral part of prey digestion in a carnivorous sundew plant.</title>
        <authorList>
            <person name="Tsai I.J."/>
        </authorList>
    </citation>
    <scope>NUCLEOTIDE SEQUENCE [LARGE SCALE GENOMIC DNA]</scope>
    <source>
        <strain evidence="2">169a</strain>
    </source>
</reference>
<feature type="compositionally biased region" description="Basic and acidic residues" evidence="1">
    <location>
        <begin position="327"/>
        <end position="343"/>
    </location>
</feature>
<evidence type="ECO:0000256" key="1">
    <source>
        <dbReference type="SAM" id="MobiDB-lite"/>
    </source>
</evidence>
<evidence type="ECO:0008006" key="4">
    <source>
        <dbReference type="Google" id="ProtNLM"/>
    </source>
</evidence>
<feature type="region of interest" description="Disordered" evidence="1">
    <location>
        <begin position="304"/>
        <end position="364"/>
    </location>
</feature>
<evidence type="ECO:0000313" key="3">
    <source>
        <dbReference type="Proteomes" id="UP001303373"/>
    </source>
</evidence>